<sequence length="397" mass="42874">MLNDIKFNRGEGGLGRALAGEDHISGIVSYFDAVSIPSSFVSSPIQVVYSLEEAEALGILPWSSTNSDENVAGLHYQIKTAYQANPKMVLYIMIKDDASKDYLELIEMQRFAEGKIRQVGVNDWREDLFAVGTLAILQSACDVLEAEHKPLSVLFAPRIAAISSLGDLPDLRALDAKNVSVIIGSDGVGEGYALGNEFGYFVSCLGLALGALSIAKVNENIAWVGRFNVAKNDTNEFDVPALTTGVLVKTLAPAALDTLNAKGYIFLLKHVGTAGTYFNDTHTAKVVTSDYAFIENNRTIDKAVRGVRTFMLPSLNSPLYVNPNGTLTEDTIASFRNDALRALEQMEREGEISAKEVVIDPAQNVLSSSKLVVSIKIIPVGVARNILVNIGFAVKIN</sequence>
<evidence type="ECO:0000313" key="2">
    <source>
        <dbReference type="Proteomes" id="UP000463918"/>
    </source>
</evidence>
<name>A0A6B9L917_9CAUD</name>
<dbReference type="Pfam" id="PF10758">
    <property type="entry name" value="DUF2586"/>
    <property type="match status" value="1"/>
</dbReference>
<dbReference type="Proteomes" id="UP000463918">
    <property type="component" value="Segment"/>
</dbReference>
<dbReference type="InterPro" id="IPR019694">
    <property type="entry name" value="Phage_HP1_Orf23"/>
</dbReference>
<protein>
    <submittedName>
        <fullName evidence="1">Structural protein</fullName>
    </submittedName>
</protein>
<dbReference type="EMBL" id="MN812204">
    <property type="protein sequence ID" value="QHB38547.1"/>
    <property type="molecule type" value="Genomic_DNA"/>
</dbReference>
<proteinExistence type="predicted"/>
<gene>
    <name evidence="1" type="ORF">lotta82_gp036</name>
</gene>
<reference evidence="1 2" key="1">
    <citation type="journal article" date="2020" name="Viruses">
        <title>Diversity and Host Interactions Among Virulent and Temperate Baltic Sea Flavobacterium Phages.</title>
        <authorList>
            <person name="Nilsson E."/>
            <person name="Bayfield O.W."/>
            <person name="Lundin D."/>
            <person name="Antson A.A."/>
            <person name="Holmfeldt K."/>
        </authorList>
    </citation>
    <scope>NUCLEOTIDE SEQUENCE [LARGE SCALE GENOMIC DNA]</scope>
</reference>
<organism evidence="1 2">
    <name type="scientific">Flavobacterium phage vB_FspM_lotta8-2</name>
    <dbReference type="NCBI Taxonomy" id="2686243"/>
    <lineage>
        <taxon>Viruses</taxon>
        <taxon>Duplodnaviria</taxon>
        <taxon>Heunggongvirae</taxon>
        <taxon>Uroviricota</taxon>
        <taxon>Caudoviricetes</taxon>
        <taxon>Winoviridae</taxon>
        <taxon>Pippivirus</taxon>
        <taxon>Pippivirus lotta</taxon>
    </lineage>
</organism>
<accession>A0A6B9L917</accession>
<evidence type="ECO:0000313" key="1">
    <source>
        <dbReference type="EMBL" id="QHB38547.1"/>
    </source>
</evidence>